<keyword evidence="2" id="KW-1185">Reference proteome</keyword>
<name>W1PKI9_AMBTC</name>
<dbReference type="HOGENOM" id="CLU_190192_0_0_1"/>
<dbReference type="EMBL" id="KI393256">
    <property type="protein sequence ID" value="ERN08558.1"/>
    <property type="molecule type" value="Genomic_DNA"/>
</dbReference>
<dbReference type="Proteomes" id="UP000017836">
    <property type="component" value="Unassembled WGS sequence"/>
</dbReference>
<protein>
    <submittedName>
        <fullName evidence="1">Uncharacterized protein</fullName>
    </submittedName>
</protein>
<gene>
    <name evidence="1" type="ORF">AMTR_s00017p00095430</name>
</gene>
<reference evidence="2" key="1">
    <citation type="journal article" date="2013" name="Science">
        <title>The Amborella genome and the evolution of flowering plants.</title>
        <authorList>
            <consortium name="Amborella Genome Project"/>
        </authorList>
    </citation>
    <scope>NUCLEOTIDE SEQUENCE [LARGE SCALE GENOMIC DNA]</scope>
</reference>
<evidence type="ECO:0000313" key="2">
    <source>
        <dbReference type="Proteomes" id="UP000017836"/>
    </source>
</evidence>
<evidence type="ECO:0000313" key="1">
    <source>
        <dbReference type="EMBL" id="ERN08558.1"/>
    </source>
</evidence>
<accession>W1PKI9</accession>
<proteinExistence type="predicted"/>
<dbReference type="AlphaFoldDB" id="W1PKI9"/>
<dbReference type="Gramene" id="ERN08558">
    <property type="protein sequence ID" value="ERN08558"/>
    <property type="gene ID" value="AMTR_s00017p00095430"/>
</dbReference>
<organism evidence="1 2">
    <name type="scientific">Amborella trichopoda</name>
    <dbReference type="NCBI Taxonomy" id="13333"/>
    <lineage>
        <taxon>Eukaryota</taxon>
        <taxon>Viridiplantae</taxon>
        <taxon>Streptophyta</taxon>
        <taxon>Embryophyta</taxon>
        <taxon>Tracheophyta</taxon>
        <taxon>Spermatophyta</taxon>
        <taxon>Magnoliopsida</taxon>
        <taxon>Amborellales</taxon>
        <taxon>Amborellaceae</taxon>
        <taxon>Amborella</taxon>
    </lineage>
</organism>
<sequence length="66" mass="7642">MGSKAPKGEIDSLSLDLEVFSKGKALALPQRSPKLYQEPKDKALKAPQLQKRWLGRKEVWRHSQWR</sequence>